<evidence type="ECO:0000256" key="1">
    <source>
        <dbReference type="ARBA" id="ARBA00004651"/>
    </source>
</evidence>
<dbReference type="PANTHER" id="PTHR34702">
    <property type="entry name" value="NA(+)/H(+) ANTIPORTER SUBUNIT F1"/>
    <property type="match status" value="1"/>
</dbReference>
<evidence type="ECO:0000313" key="10">
    <source>
        <dbReference type="EMBL" id="MDN4525475.1"/>
    </source>
</evidence>
<evidence type="ECO:0000256" key="9">
    <source>
        <dbReference type="SAM" id="Phobius"/>
    </source>
</evidence>
<dbReference type="NCBIfam" id="NF009248">
    <property type="entry name" value="PRK12600.1"/>
    <property type="match status" value="1"/>
</dbReference>
<dbReference type="Pfam" id="PF04066">
    <property type="entry name" value="MrpF_PhaF"/>
    <property type="match status" value="1"/>
</dbReference>
<keyword evidence="8" id="KW-0050">Antiport</keyword>
<keyword evidence="11" id="KW-1185">Reference proteome</keyword>
<evidence type="ECO:0000256" key="8">
    <source>
        <dbReference type="PIRNR" id="PIRNR028784"/>
    </source>
</evidence>
<keyword evidence="7 8" id="KW-0472">Membrane</keyword>
<name>A0ABT8HXG8_9BACL</name>
<sequence>MSSWFENVVTVCLIVNCLSVLLLVYRVVRGPSSADRAVAIDTIGVNLIAITALVSIRLNTIDLHDVILLIGILTFIATVAIAKFLDRGVLIDRDRN</sequence>
<dbReference type="PIRSF" id="PIRSF028784">
    <property type="entry name" value="MrpF"/>
    <property type="match status" value="1"/>
</dbReference>
<evidence type="ECO:0000256" key="7">
    <source>
        <dbReference type="ARBA" id="ARBA00023136"/>
    </source>
</evidence>
<gene>
    <name evidence="10" type="ORF">QYB97_13395</name>
</gene>
<dbReference type="PANTHER" id="PTHR34702:SF1">
    <property type="entry name" value="NA(+)_H(+) ANTIPORTER SUBUNIT F"/>
    <property type="match status" value="1"/>
</dbReference>
<keyword evidence="4 8" id="KW-1003">Cell membrane</keyword>
<feature type="transmembrane region" description="Helical" evidence="9">
    <location>
        <begin position="66"/>
        <end position="85"/>
    </location>
</feature>
<protein>
    <submittedName>
        <fullName evidence="10">Na(+)/H(+) antiporter subunit F1</fullName>
    </submittedName>
</protein>
<comment type="caution">
    <text evidence="10">The sequence shown here is derived from an EMBL/GenBank/DDBJ whole genome shotgun (WGS) entry which is preliminary data.</text>
</comment>
<keyword evidence="6 9" id="KW-1133">Transmembrane helix</keyword>
<dbReference type="Proteomes" id="UP001172721">
    <property type="component" value="Unassembled WGS sequence"/>
</dbReference>
<evidence type="ECO:0000256" key="2">
    <source>
        <dbReference type="ARBA" id="ARBA00009212"/>
    </source>
</evidence>
<dbReference type="EMBL" id="JAUHTR010000006">
    <property type="protein sequence ID" value="MDN4525475.1"/>
    <property type="molecule type" value="Genomic_DNA"/>
</dbReference>
<keyword evidence="3 8" id="KW-0813">Transport</keyword>
<evidence type="ECO:0000256" key="4">
    <source>
        <dbReference type="ARBA" id="ARBA00022475"/>
    </source>
</evidence>
<reference evidence="10" key="1">
    <citation type="submission" date="2023-07" db="EMBL/GenBank/DDBJ databases">
        <title>Fictibacillus sp. isolated from freshwater pond.</title>
        <authorList>
            <person name="Kirdat K."/>
            <person name="Bhat A."/>
            <person name="Mourya A."/>
            <person name="Yadav A."/>
        </authorList>
    </citation>
    <scope>NUCLEOTIDE SEQUENCE</scope>
    <source>
        <strain evidence="10">NE201</strain>
    </source>
</reference>
<evidence type="ECO:0000256" key="6">
    <source>
        <dbReference type="ARBA" id="ARBA00022989"/>
    </source>
</evidence>
<evidence type="ECO:0000313" key="11">
    <source>
        <dbReference type="Proteomes" id="UP001172721"/>
    </source>
</evidence>
<dbReference type="RefSeq" id="WP_301166504.1">
    <property type="nucleotide sequence ID" value="NZ_JAUHTR010000006.1"/>
</dbReference>
<feature type="transmembrane region" description="Helical" evidence="9">
    <location>
        <begin position="37"/>
        <end position="60"/>
    </location>
</feature>
<comment type="subcellular location">
    <subcellularLocation>
        <location evidence="1 8">Cell membrane</location>
        <topology evidence="1 8">Multi-pass membrane protein</topology>
    </subcellularLocation>
</comment>
<accession>A0ABT8HXG8</accession>
<dbReference type="InterPro" id="IPR007208">
    <property type="entry name" value="MrpF/PhaF-like"/>
</dbReference>
<keyword evidence="5 9" id="KW-0812">Transmembrane</keyword>
<evidence type="ECO:0000256" key="3">
    <source>
        <dbReference type="ARBA" id="ARBA00022448"/>
    </source>
</evidence>
<organism evidence="10 11">
    <name type="scientific">Fictibacillus fluitans</name>
    <dbReference type="NCBI Taxonomy" id="3058422"/>
    <lineage>
        <taxon>Bacteria</taxon>
        <taxon>Bacillati</taxon>
        <taxon>Bacillota</taxon>
        <taxon>Bacilli</taxon>
        <taxon>Bacillales</taxon>
        <taxon>Fictibacillaceae</taxon>
        <taxon>Fictibacillus</taxon>
    </lineage>
</organism>
<keyword evidence="8" id="KW-0406">Ion transport</keyword>
<evidence type="ECO:0000256" key="5">
    <source>
        <dbReference type="ARBA" id="ARBA00022692"/>
    </source>
</evidence>
<comment type="similarity">
    <text evidence="2 8">Belongs to the CPA3 antiporters (TC 2.A.63) subunit F family.</text>
</comment>
<feature type="transmembrane region" description="Helical" evidence="9">
    <location>
        <begin position="6"/>
        <end position="25"/>
    </location>
</feature>
<proteinExistence type="inferred from homology"/>